<organism evidence="1 2">
    <name type="scientific">Auriscalpium vulgare</name>
    <dbReference type="NCBI Taxonomy" id="40419"/>
    <lineage>
        <taxon>Eukaryota</taxon>
        <taxon>Fungi</taxon>
        <taxon>Dikarya</taxon>
        <taxon>Basidiomycota</taxon>
        <taxon>Agaricomycotina</taxon>
        <taxon>Agaricomycetes</taxon>
        <taxon>Russulales</taxon>
        <taxon>Auriscalpiaceae</taxon>
        <taxon>Auriscalpium</taxon>
    </lineage>
</organism>
<dbReference type="Proteomes" id="UP000814033">
    <property type="component" value="Unassembled WGS sequence"/>
</dbReference>
<reference evidence="1" key="1">
    <citation type="submission" date="2021-02" db="EMBL/GenBank/DDBJ databases">
        <authorList>
            <consortium name="DOE Joint Genome Institute"/>
            <person name="Ahrendt S."/>
            <person name="Looney B.P."/>
            <person name="Miyauchi S."/>
            <person name="Morin E."/>
            <person name="Drula E."/>
            <person name="Courty P.E."/>
            <person name="Chicoki N."/>
            <person name="Fauchery L."/>
            <person name="Kohler A."/>
            <person name="Kuo A."/>
            <person name="Labutti K."/>
            <person name="Pangilinan J."/>
            <person name="Lipzen A."/>
            <person name="Riley R."/>
            <person name="Andreopoulos W."/>
            <person name="He G."/>
            <person name="Johnson J."/>
            <person name="Barry K.W."/>
            <person name="Grigoriev I.V."/>
            <person name="Nagy L."/>
            <person name="Hibbett D."/>
            <person name="Henrissat B."/>
            <person name="Matheny P.B."/>
            <person name="Labbe J."/>
            <person name="Martin F."/>
        </authorList>
    </citation>
    <scope>NUCLEOTIDE SEQUENCE</scope>
    <source>
        <strain evidence="1">FP105234-sp</strain>
    </source>
</reference>
<dbReference type="EMBL" id="MU275962">
    <property type="protein sequence ID" value="KAI0045088.1"/>
    <property type="molecule type" value="Genomic_DNA"/>
</dbReference>
<evidence type="ECO:0000313" key="1">
    <source>
        <dbReference type="EMBL" id="KAI0045088.1"/>
    </source>
</evidence>
<reference evidence="1" key="2">
    <citation type="journal article" date="2022" name="New Phytol.">
        <title>Evolutionary transition to the ectomycorrhizal habit in the genomes of a hyperdiverse lineage of mushroom-forming fungi.</title>
        <authorList>
            <person name="Looney B."/>
            <person name="Miyauchi S."/>
            <person name="Morin E."/>
            <person name="Drula E."/>
            <person name="Courty P.E."/>
            <person name="Kohler A."/>
            <person name="Kuo A."/>
            <person name="LaButti K."/>
            <person name="Pangilinan J."/>
            <person name="Lipzen A."/>
            <person name="Riley R."/>
            <person name="Andreopoulos W."/>
            <person name="He G."/>
            <person name="Johnson J."/>
            <person name="Nolan M."/>
            <person name="Tritt A."/>
            <person name="Barry K.W."/>
            <person name="Grigoriev I.V."/>
            <person name="Nagy L.G."/>
            <person name="Hibbett D."/>
            <person name="Henrissat B."/>
            <person name="Matheny P.B."/>
            <person name="Labbe J."/>
            <person name="Martin F.M."/>
        </authorList>
    </citation>
    <scope>NUCLEOTIDE SEQUENCE</scope>
    <source>
        <strain evidence="1">FP105234-sp</strain>
    </source>
</reference>
<protein>
    <submittedName>
        <fullName evidence="1">Uncharacterized protein</fullName>
    </submittedName>
</protein>
<evidence type="ECO:0000313" key="2">
    <source>
        <dbReference type="Proteomes" id="UP000814033"/>
    </source>
</evidence>
<comment type="caution">
    <text evidence="1">The sequence shown here is derived from an EMBL/GenBank/DDBJ whole genome shotgun (WGS) entry which is preliminary data.</text>
</comment>
<accession>A0ACB8RLS3</accession>
<sequence length="79" mass="8113">MPQDDAAVPPNVSAIVCYPTVEVQQVQVSFDAATSTVYADSIVPMGVAGPTDLFNGTSTAFNAIAFPMEAQSATAFNVG</sequence>
<keyword evidence="2" id="KW-1185">Reference proteome</keyword>
<gene>
    <name evidence="1" type="ORF">FA95DRAFT_1561511</name>
</gene>
<feature type="non-terminal residue" evidence="1">
    <location>
        <position position="79"/>
    </location>
</feature>
<name>A0ACB8RLS3_9AGAM</name>
<proteinExistence type="predicted"/>